<sequence>MAFICAQPPYLNPVVPFSGIIQGGLQEGLQITVIGTILPFNGTRFAVNFQIGSSDNDIAFHFNPRFENGGYLVCNTKQNGCWGPEERKMHLPFQRGSPFELIFLVQSSHFQVMLNGSPFVQYPHRVPFHRVDTLSINGIVQLFSISFQNTRAAPVLSAFSAMQFSQAACFPHKPKGRKPQRQTMIHTPLSAPQQMYPVSLKALVSSQPHHVPHHQGLNSLVPDSGRKRFSKGMGTLGPNPLLRRQGAKLSWRQQRVWSRLDSPSGQTGSLESVGLPWVEGQVTVMGSGT</sequence>
<dbReference type="SUPFAM" id="SSF49899">
    <property type="entry name" value="Concanavalin A-like lectins/glucanases"/>
    <property type="match status" value="1"/>
</dbReference>
<dbReference type="GO" id="GO:0030246">
    <property type="term" value="F:carbohydrate binding"/>
    <property type="evidence" value="ECO:0007669"/>
    <property type="project" value="UniProtKB-UniRule"/>
</dbReference>
<gene>
    <name evidence="4" type="primary">LOC106844600</name>
</gene>
<evidence type="ECO:0000259" key="3">
    <source>
        <dbReference type="PROSITE" id="PS51304"/>
    </source>
</evidence>
<feature type="domain" description="Galectin" evidence="3">
    <location>
        <begin position="17"/>
        <end position="148"/>
    </location>
</feature>
<keyword evidence="1 2" id="KW-0430">Lectin</keyword>
<dbReference type="CDD" id="cd00070">
    <property type="entry name" value="GLECT"/>
    <property type="match status" value="1"/>
</dbReference>
<dbReference type="SMART" id="SM00908">
    <property type="entry name" value="Gal-bind_lectin"/>
    <property type="match status" value="1"/>
</dbReference>
<evidence type="ECO:0000256" key="2">
    <source>
        <dbReference type="RuleBase" id="RU102079"/>
    </source>
</evidence>
<dbReference type="AlphaFoldDB" id="A0A9L0IWV7"/>
<reference evidence="4" key="2">
    <citation type="submission" date="2025-08" db="UniProtKB">
        <authorList>
            <consortium name="Ensembl"/>
        </authorList>
    </citation>
    <scope>IDENTIFICATION</scope>
</reference>
<organism evidence="4 5">
    <name type="scientific">Equus asinus</name>
    <name type="common">Donkey</name>
    <name type="synonym">Equus africanus asinus</name>
    <dbReference type="NCBI Taxonomy" id="9793"/>
    <lineage>
        <taxon>Eukaryota</taxon>
        <taxon>Metazoa</taxon>
        <taxon>Chordata</taxon>
        <taxon>Craniata</taxon>
        <taxon>Vertebrata</taxon>
        <taxon>Euteleostomi</taxon>
        <taxon>Mammalia</taxon>
        <taxon>Eutheria</taxon>
        <taxon>Laurasiatheria</taxon>
        <taxon>Perissodactyla</taxon>
        <taxon>Equidae</taxon>
        <taxon>Equus</taxon>
    </lineage>
</organism>
<dbReference type="PANTHER" id="PTHR11346:SF147">
    <property type="entry name" value="GALECTIN"/>
    <property type="match status" value="1"/>
</dbReference>
<name>A0A9L0IWV7_EQUAS</name>
<dbReference type="Proteomes" id="UP000694387">
    <property type="component" value="Chromosome 13"/>
</dbReference>
<dbReference type="GeneTree" id="ENSGT00940000162258"/>
<dbReference type="Pfam" id="PF00337">
    <property type="entry name" value="Gal-bind_lectin"/>
    <property type="match status" value="1"/>
</dbReference>
<dbReference type="SMART" id="SM00276">
    <property type="entry name" value="GLECT"/>
    <property type="match status" value="1"/>
</dbReference>
<proteinExistence type="predicted"/>
<reference evidence="4 5" key="1">
    <citation type="journal article" date="2020" name="Nat. Commun.">
        <title>Donkey genomes provide new insights into domestication and selection for coat color.</title>
        <authorList>
            <person name="Wang"/>
            <person name="C."/>
            <person name="Li"/>
            <person name="H."/>
            <person name="Guo"/>
            <person name="Y."/>
            <person name="Huang"/>
            <person name="J."/>
            <person name="Sun"/>
            <person name="Y."/>
            <person name="Min"/>
            <person name="J."/>
            <person name="Wang"/>
            <person name="J."/>
            <person name="Fang"/>
            <person name="X."/>
            <person name="Zhao"/>
            <person name="Z."/>
            <person name="Wang"/>
            <person name="S."/>
            <person name="Zhang"/>
            <person name="Y."/>
            <person name="Liu"/>
            <person name="Q."/>
            <person name="Jiang"/>
            <person name="Q."/>
            <person name="Wang"/>
            <person name="X."/>
            <person name="Guo"/>
            <person name="Y."/>
            <person name="Yang"/>
            <person name="C."/>
            <person name="Wang"/>
            <person name="Y."/>
            <person name="Tian"/>
            <person name="F."/>
            <person name="Zhuang"/>
            <person name="G."/>
            <person name="Fan"/>
            <person name="Y."/>
            <person name="Gao"/>
            <person name="Q."/>
            <person name="Li"/>
            <person name="Y."/>
            <person name="Ju"/>
            <person name="Z."/>
            <person name="Li"/>
            <person name="J."/>
            <person name="Li"/>
            <person name="R."/>
            <person name="Hou"/>
            <person name="M."/>
            <person name="Yang"/>
            <person name="G."/>
            <person name="Liu"/>
            <person name="G."/>
            <person name="Liu"/>
            <person name="W."/>
            <person name="Guo"/>
            <person name="J."/>
            <person name="Pan"/>
            <person name="S."/>
            <person name="Fan"/>
            <person name="G."/>
            <person name="Zhang"/>
            <person name="W."/>
            <person name="Zhang"/>
            <person name="R."/>
            <person name="Yu"/>
            <person name="J."/>
            <person name="Zhang"/>
            <person name="X."/>
            <person name="Yin"/>
            <person name="Q."/>
            <person name="Ji"/>
            <person name="C."/>
            <person name="Jin"/>
            <person name="Y."/>
            <person name="Yue"/>
            <person name="G."/>
            <person name="Liu"/>
            <person name="M."/>
            <person name="Xu"/>
            <person name="J."/>
            <person name="Liu"/>
            <person name="S."/>
            <person name="Jordana"/>
            <person name="J."/>
            <person name="Noce"/>
            <person name="A."/>
            <person name="Amills"/>
            <person name="M."/>
            <person name="Wu"/>
            <person name="D.D."/>
            <person name="Li"/>
            <person name="S."/>
            <person name="Zhou"/>
            <person name="X. and Zhong"/>
            <person name="J."/>
        </authorList>
    </citation>
    <scope>NUCLEOTIDE SEQUENCE [LARGE SCALE GENOMIC DNA]</scope>
</reference>
<accession>A0A9L0IWV7</accession>
<dbReference type="FunFam" id="2.60.120.200:FF:000078">
    <property type="entry name" value="Galectin"/>
    <property type="match status" value="1"/>
</dbReference>
<keyword evidence="5" id="KW-1185">Reference proteome</keyword>
<reference evidence="4" key="3">
    <citation type="submission" date="2025-09" db="UniProtKB">
        <authorList>
            <consortium name="Ensembl"/>
        </authorList>
    </citation>
    <scope>IDENTIFICATION</scope>
</reference>
<dbReference type="InterPro" id="IPR001079">
    <property type="entry name" value="Galectin_CRD"/>
</dbReference>
<dbReference type="Gene3D" id="2.60.120.200">
    <property type="match status" value="1"/>
</dbReference>
<protein>
    <recommendedName>
        <fullName evidence="2">Galectin</fullName>
    </recommendedName>
</protein>
<dbReference type="PANTHER" id="PTHR11346">
    <property type="entry name" value="GALECTIN"/>
    <property type="match status" value="1"/>
</dbReference>
<evidence type="ECO:0000313" key="5">
    <source>
        <dbReference type="Proteomes" id="UP000694387"/>
    </source>
</evidence>
<dbReference type="PROSITE" id="PS51304">
    <property type="entry name" value="GALECTIN"/>
    <property type="match status" value="1"/>
</dbReference>
<dbReference type="InterPro" id="IPR013320">
    <property type="entry name" value="ConA-like_dom_sf"/>
</dbReference>
<dbReference type="Ensembl" id="ENSEAST00005053268.1">
    <property type="protein sequence ID" value="ENSEASP00005042257.1"/>
    <property type="gene ID" value="ENSEASG00005010613.2"/>
</dbReference>
<dbReference type="InterPro" id="IPR044156">
    <property type="entry name" value="Galectin-like"/>
</dbReference>
<evidence type="ECO:0000256" key="1">
    <source>
        <dbReference type="ARBA" id="ARBA00022734"/>
    </source>
</evidence>
<evidence type="ECO:0000313" key="4">
    <source>
        <dbReference type="Ensembl" id="ENSEASP00005042257.1"/>
    </source>
</evidence>